<proteinExistence type="predicted"/>
<dbReference type="EMBL" id="PDCK01000042">
    <property type="protein sequence ID" value="PRQ36286.1"/>
    <property type="molecule type" value="Genomic_DNA"/>
</dbReference>
<gene>
    <name evidence="2" type="ORF">RchiOBHm_Chr4g0389741</name>
</gene>
<protein>
    <submittedName>
        <fullName evidence="2">Uncharacterized protein</fullName>
    </submittedName>
</protein>
<evidence type="ECO:0000256" key="1">
    <source>
        <dbReference type="SAM" id="MobiDB-lite"/>
    </source>
</evidence>
<evidence type="ECO:0000313" key="3">
    <source>
        <dbReference type="Proteomes" id="UP000238479"/>
    </source>
</evidence>
<keyword evidence="3" id="KW-1185">Reference proteome</keyword>
<name>A0A2P6QQ35_ROSCH</name>
<sequence length="86" mass="9121">MDSFEPYGNGSNGENGANVENDANGNGAENALPPPPHVIPPDVVPLHAPTDITPEPFVRLPIARRGLGTKGQKIPLLTNRFKSLTI</sequence>
<dbReference type="Gramene" id="PRQ36286">
    <property type="protein sequence ID" value="PRQ36286"/>
    <property type="gene ID" value="RchiOBHm_Chr4g0389741"/>
</dbReference>
<comment type="caution">
    <text evidence="2">The sequence shown here is derived from an EMBL/GenBank/DDBJ whole genome shotgun (WGS) entry which is preliminary data.</text>
</comment>
<dbReference type="Proteomes" id="UP000238479">
    <property type="component" value="Chromosome 4"/>
</dbReference>
<feature type="region of interest" description="Disordered" evidence="1">
    <location>
        <begin position="1"/>
        <end position="52"/>
    </location>
</feature>
<organism evidence="2 3">
    <name type="scientific">Rosa chinensis</name>
    <name type="common">China rose</name>
    <dbReference type="NCBI Taxonomy" id="74649"/>
    <lineage>
        <taxon>Eukaryota</taxon>
        <taxon>Viridiplantae</taxon>
        <taxon>Streptophyta</taxon>
        <taxon>Embryophyta</taxon>
        <taxon>Tracheophyta</taxon>
        <taxon>Spermatophyta</taxon>
        <taxon>Magnoliopsida</taxon>
        <taxon>eudicotyledons</taxon>
        <taxon>Gunneridae</taxon>
        <taxon>Pentapetalae</taxon>
        <taxon>rosids</taxon>
        <taxon>fabids</taxon>
        <taxon>Rosales</taxon>
        <taxon>Rosaceae</taxon>
        <taxon>Rosoideae</taxon>
        <taxon>Rosoideae incertae sedis</taxon>
        <taxon>Rosa</taxon>
    </lineage>
</organism>
<dbReference type="STRING" id="74649.A0A2P6QQ35"/>
<dbReference type="AlphaFoldDB" id="A0A2P6QQ35"/>
<evidence type="ECO:0000313" key="2">
    <source>
        <dbReference type="EMBL" id="PRQ36286.1"/>
    </source>
</evidence>
<accession>A0A2P6QQ35</accession>
<feature type="compositionally biased region" description="Low complexity" evidence="1">
    <location>
        <begin position="12"/>
        <end position="31"/>
    </location>
</feature>
<feature type="compositionally biased region" description="Pro residues" evidence="1">
    <location>
        <begin position="32"/>
        <end position="43"/>
    </location>
</feature>
<reference evidence="2 3" key="1">
    <citation type="journal article" date="2018" name="Nat. Genet.">
        <title>The Rosa genome provides new insights in the design of modern roses.</title>
        <authorList>
            <person name="Bendahmane M."/>
        </authorList>
    </citation>
    <scope>NUCLEOTIDE SEQUENCE [LARGE SCALE GENOMIC DNA]</scope>
    <source>
        <strain evidence="3">cv. Old Blush</strain>
    </source>
</reference>